<dbReference type="InterPro" id="IPR012337">
    <property type="entry name" value="RNaseH-like_sf"/>
</dbReference>
<protein>
    <submittedName>
        <fullName evidence="3">Transposase</fullName>
    </submittedName>
</protein>
<dbReference type="InterPro" id="IPR025948">
    <property type="entry name" value="HTH-like_dom"/>
</dbReference>
<evidence type="ECO:0000313" key="4">
    <source>
        <dbReference type="Proteomes" id="UP000612362"/>
    </source>
</evidence>
<dbReference type="InterPro" id="IPR001584">
    <property type="entry name" value="Integrase_cat-core"/>
</dbReference>
<feature type="domain" description="Integrase catalytic" evidence="2">
    <location>
        <begin position="103"/>
        <end position="262"/>
    </location>
</feature>
<dbReference type="NCBIfam" id="NF033516">
    <property type="entry name" value="transpos_IS3"/>
    <property type="match status" value="1"/>
</dbReference>
<organism evidence="3 4">
    <name type="scientific">Ktedonospora formicarum</name>
    <dbReference type="NCBI Taxonomy" id="2778364"/>
    <lineage>
        <taxon>Bacteria</taxon>
        <taxon>Bacillati</taxon>
        <taxon>Chloroflexota</taxon>
        <taxon>Ktedonobacteria</taxon>
        <taxon>Ktedonobacterales</taxon>
        <taxon>Ktedonobacteraceae</taxon>
        <taxon>Ktedonospora</taxon>
    </lineage>
</organism>
<dbReference type="Pfam" id="PF00665">
    <property type="entry name" value="rve"/>
    <property type="match status" value="1"/>
</dbReference>
<dbReference type="PANTHER" id="PTHR46889:SF7">
    <property type="entry name" value="TRANSPOSASE FOR INSERTION SEQUENCE ELEMENT IS904"/>
    <property type="match status" value="1"/>
</dbReference>
<comment type="function">
    <text evidence="1">Involved in the transposition of the insertion sequence.</text>
</comment>
<name>A0A8J3MY27_9CHLR</name>
<reference evidence="3" key="1">
    <citation type="submission" date="2020-10" db="EMBL/GenBank/DDBJ databases">
        <title>Taxonomic study of unclassified bacteria belonging to the class Ktedonobacteria.</title>
        <authorList>
            <person name="Yabe S."/>
            <person name="Wang C.M."/>
            <person name="Zheng Y."/>
            <person name="Sakai Y."/>
            <person name="Cavaletti L."/>
            <person name="Monciardini P."/>
            <person name="Donadio S."/>
        </authorList>
    </citation>
    <scope>NUCLEOTIDE SEQUENCE</scope>
    <source>
        <strain evidence="3">SOSP1-1</strain>
    </source>
</reference>
<dbReference type="AlphaFoldDB" id="A0A8J3MY27"/>
<dbReference type="Pfam" id="PF13276">
    <property type="entry name" value="HTH_21"/>
    <property type="match status" value="1"/>
</dbReference>
<dbReference type="GO" id="GO:0015074">
    <property type="term" value="P:DNA integration"/>
    <property type="evidence" value="ECO:0007669"/>
    <property type="project" value="InterPro"/>
</dbReference>
<proteinExistence type="predicted"/>
<dbReference type="InterPro" id="IPR050900">
    <property type="entry name" value="Transposase_IS3/IS150/IS904"/>
</dbReference>
<dbReference type="Gene3D" id="3.30.420.10">
    <property type="entry name" value="Ribonuclease H-like superfamily/Ribonuclease H"/>
    <property type="match status" value="1"/>
</dbReference>
<dbReference type="InterPro" id="IPR048020">
    <property type="entry name" value="Transpos_IS3"/>
</dbReference>
<dbReference type="GO" id="GO:0003676">
    <property type="term" value="F:nucleic acid binding"/>
    <property type="evidence" value="ECO:0007669"/>
    <property type="project" value="InterPro"/>
</dbReference>
<evidence type="ECO:0000259" key="2">
    <source>
        <dbReference type="PROSITE" id="PS50994"/>
    </source>
</evidence>
<dbReference type="EMBL" id="BNJF01000004">
    <property type="protein sequence ID" value="GHO49220.1"/>
    <property type="molecule type" value="Genomic_DNA"/>
</dbReference>
<dbReference type="InterPro" id="IPR036397">
    <property type="entry name" value="RNaseH_sf"/>
</dbReference>
<comment type="caution">
    <text evidence="3">The sequence shown here is derived from an EMBL/GenBank/DDBJ whole genome shotgun (WGS) entry which is preliminary data.</text>
</comment>
<dbReference type="Proteomes" id="UP000612362">
    <property type="component" value="Unassembled WGS sequence"/>
</dbReference>
<dbReference type="PROSITE" id="PS50994">
    <property type="entry name" value="INTEGRASE"/>
    <property type="match status" value="1"/>
</dbReference>
<accession>A0A8J3MY27</accession>
<dbReference type="SUPFAM" id="SSF53098">
    <property type="entry name" value="Ribonuclease H-like"/>
    <property type="match status" value="1"/>
</dbReference>
<evidence type="ECO:0000313" key="3">
    <source>
        <dbReference type="EMBL" id="GHO49220.1"/>
    </source>
</evidence>
<dbReference type="PANTHER" id="PTHR46889">
    <property type="entry name" value="TRANSPOSASE INSF FOR INSERTION SEQUENCE IS3B-RELATED"/>
    <property type="match status" value="1"/>
</dbReference>
<evidence type="ECO:0000256" key="1">
    <source>
        <dbReference type="ARBA" id="ARBA00002286"/>
    </source>
</evidence>
<keyword evidence="4" id="KW-1185">Reference proteome</keyword>
<gene>
    <name evidence="3" type="ORF">KSX_73830</name>
</gene>
<sequence length="269" mass="31527">MAYPVRTLCEVLGLSESTYYYCSQADEEQELREAVEVIAVEYPRYGSRRLTAELRRRGWDINRKHIQRLMREENLLVQVRRYCHTTMSRHPYNRFPNLVKQLEIVRPDQVWCADLTYIRLPKQFGFLAVIMDIFTRSIRGWELTSNMLEDLPKAALLRALQEHRPEIHHSDQGVQYAATGYVALLHSVEAQVSMAARGRPTENAYAERLMRTLKEEEVSLHDYEDLSDARAHIARFLDEVYMTKRVHSALAYVPPAEFEAQWKAKHSET</sequence>